<name>A0A6P0UWZ8_9FLAO</name>
<dbReference type="Proteomes" id="UP000468581">
    <property type="component" value="Unassembled WGS sequence"/>
</dbReference>
<protein>
    <submittedName>
        <fullName evidence="1">Uncharacterized protein</fullName>
    </submittedName>
</protein>
<dbReference type="AlphaFoldDB" id="A0A6P0UWZ8"/>
<sequence length="96" mass="11191">MTEIEEYKKWAYSVVNEEYLIFKEEISGSSSDNSGDAALNEINEFMLKIRKRLDAGLRINKNNNLLVKEVELINSYYLIEGKRQAVKLCKKKNLFP</sequence>
<keyword evidence="2" id="KW-1185">Reference proteome</keyword>
<dbReference type="EMBL" id="JAABOO010000004">
    <property type="protein sequence ID" value="NER15263.1"/>
    <property type="molecule type" value="Genomic_DNA"/>
</dbReference>
<evidence type="ECO:0000313" key="2">
    <source>
        <dbReference type="Proteomes" id="UP000468581"/>
    </source>
</evidence>
<comment type="caution">
    <text evidence="1">The sequence shown here is derived from an EMBL/GenBank/DDBJ whole genome shotgun (WGS) entry which is preliminary data.</text>
</comment>
<reference evidence="1 2" key="1">
    <citation type="submission" date="2020-01" db="EMBL/GenBank/DDBJ databases">
        <title>Leptobacterium flavescens.</title>
        <authorList>
            <person name="Wang G."/>
        </authorList>
    </citation>
    <scope>NUCLEOTIDE SEQUENCE [LARGE SCALE GENOMIC DNA]</scope>
    <source>
        <strain evidence="1 2">KCTC 22160</strain>
    </source>
</reference>
<accession>A0A6P0UWZ8</accession>
<dbReference type="RefSeq" id="WP_163608551.1">
    <property type="nucleotide sequence ID" value="NZ_JAABOO010000004.1"/>
</dbReference>
<organism evidence="1 2">
    <name type="scientific">Leptobacterium flavescens</name>
    <dbReference type="NCBI Taxonomy" id="472055"/>
    <lineage>
        <taxon>Bacteria</taxon>
        <taxon>Pseudomonadati</taxon>
        <taxon>Bacteroidota</taxon>
        <taxon>Flavobacteriia</taxon>
        <taxon>Flavobacteriales</taxon>
        <taxon>Flavobacteriaceae</taxon>
        <taxon>Leptobacterium</taxon>
    </lineage>
</organism>
<gene>
    <name evidence="1" type="ORF">GWK08_17535</name>
</gene>
<evidence type="ECO:0000313" key="1">
    <source>
        <dbReference type="EMBL" id="NER15263.1"/>
    </source>
</evidence>
<proteinExistence type="predicted"/>